<dbReference type="GeneID" id="19462666"/>
<dbReference type="HOGENOM" id="CLU_135725_0_0_1"/>
<feature type="compositionally biased region" description="Polar residues" evidence="1">
    <location>
        <begin position="35"/>
        <end position="44"/>
    </location>
</feature>
<dbReference type="RefSeq" id="XP_008082055.1">
    <property type="nucleotide sequence ID" value="XM_008083864.1"/>
</dbReference>
<keyword evidence="3" id="KW-1185">Reference proteome</keyword>
<dbReference type="Proteomes" id="UP000016922">
    <property type="component" value="Unassembled WGS sequence"/>
</dbReference>
<evidence type="ECO:0000256" key="1">
    <source>
        <dbReference type="SAM" id="MobiDB-lite"/>
    </source>
</evidence>
<feature type="compositionally biased region" description="Basic and acidic residues" evidence="1">
    <location>
        <begin position="45"/>
        <end position="66"/>
    </location>
</feature>
<reference evidence="2 3" key="1">
    <citation type="journal article" date="2013" name="BMC Genomics">
        <title>Genomics-driven discovery of the pneumocandin biosynthetic gene cluster in the fungus Glarea lozoyensis.</title>
        <authorList>
            <person name="Chen L."/>
            <person name="Yue Q."/>
            <person name="Zhang X."/>
            <person name="Xiang M."/>
            <person name="Wang C."/>
            <person name="Li S."/>
            <person name="Che Y."/>
            <person name="Ortiz-Lopez F.J."/>
            <person name="Bills G.F."/>
            <person name="Liu X."/>
            <person name="An Z."/>
        </authorList>
    </citation>
    <scope>NUCLEOTIDE SEQUENCE [LARGE SCALE GENOMIC DNA]</scope>
    <source>
        <strain evidence="3">ATCC 20868 / MF5171</strain>
    </source>
</reference>
<dbReference type="AlphaFoldDB" id="S3D0E8"/>
<feature type="region of interest" description="Disordered" evidence="1">
    <location>
        <begin position="1"/>
        <end position="116"/>
    </location>
</feature>
<dbReference type="KEGG" id="glz:GLAREA_03611"/>
<protein>
    <submittedName>
        <fullName evidence="2">Uncharacterized protein</fullName>
    </submittedName>
</protein>
<dbReference type="eggNOG" id="ENOG502STCV">
    <property type="taxonomic scope" value="Eukaryota"/>
</dbReference>
<organism evidence="2 3">
    <name type="scientific">Glarea lozoyensis (strain ATCC 20868 / MF5171)</name>
    <dbReference type="NCBI Taxonomy" id="1116229"/>
    <lineage>
        <taxon>Eukaryota</taxon>
        <taxon>Fungi</taxon>
        <taxon>Dikarya</taxon>
        <taxon>Ascomycota</taxon>
        <taxon>Pezizomycotina</taxon>
        <taxon>Leotiomycetes</taxon>
        <taxon>Helotiales</taxon>
        <taxon>Helotiaceae</taxon>
        <taxon>Glarea</taxon>
    </lineage>
</organism>
<evidence type="ECO:0000313" key="2">
    <source>
        <dbReference type="EMBL" id="EPE30644.1"/>
    </source>
</evidence>
<feature type="compositionally biased region" description="Basic and acidic residues" evidence="1">
    <location>
        <begin position="97"/>
        <end position="106"/>
    </location>
</feature>
<dbReference type="OMA" id="TPQYESI"/>
<proteinExistence type="predicted"/>
<dbReference type="EMBL" id="KE145363">
    <property type="protein sequence ID" value="EPE30644.1"/>
    <property type="molecule type" value="Genomic_DNA"/>
</dbReference>
<evidence type="ECO:0000313" key="3">
    <source>
        <dbReference type="Proteomes" id="UP000016922"/>
    </source>
</evidence>
<gene>
    <name evidence="2" type="ORF">GLAREA_03611</name>
</gene>
<dbReference type="OrthoDB" id="5386823at2759"/>
<accession>S3D0E8</accession>
<sequence>MANTSSNDPKLMDVEPGGEGPQYGGKQIVDPPKPTSSGQFGATSEKSESDQAASEEKKARGEKTAENIRYGEAISEHGFGGETTTNSGGVEDGSETQDAKQTRREQGYGPGSGVGA</sequence>
<name>S3D0E8_GLAL2</name>